<dbReference type="Proteomes" id="UP000035016">
    <property type="component" value="Chromosome Chromosome"/>
</dbReference>
<reference evidence="2 3" key="1">
    <citation type="submission" date="2015-02" db="EMBL/GenBank/DDBJ databases">
        <authorList>
            <person name="Gomez-Escribano P.J."/>
        </authorList>
    </citation>
    <scope>NUCLEOTIDE SEQUENCE [LARGE SCALE GENOMIC DNA]</scope>
    <source>
        <strain evidence="3">C34 (DSM 42122 / NRRL B-24963)</strain>
    </source>
</reference>
<proteinExistence type="predicted"/>
<dbReference type="EMBL" id="LN831790">
    <property type="protein sequence ID" value="CQR65489.1"/>
    <property type="molecule type" value="Genomic_DNA"/>
</dbReference>
<feature type="chain" id="PRO_5039080875" description="Secreted Protein" evidence="1">
    <location>
        <begin position="21"/>
        <end position="121"/>
    </location>
</feature>
<evidence type="ECO:0000256" key="1">
    <source>
        <dbReference type="SAM" id="SignalP"/>
    </source>
</evidence>
<dbReference type="AlphaFoldDB" id="A0A0F7VYA7"/>
<keyword evidence="1" id="KW-0732">Signal</keyword>
<evidence type="ECO:0008006" key="4">
    <source>
        <dbReference type="Google" id="ProtNLM"/>
    </source>
</evidence>
<accession>A0A0F7VYA7</accession>
<protein>
    <recommendedName>
        <fullName evidence="4">Secreted Protein</fullName>
    </recommendedName>
</protein>
<evidence type="ECO:0000313" key="3">
    <source>
        <dbReference type="Proteomes" id="UP000035016"/>
    </source>
</evidence>
<name>A0A0F7VYA7_STRLW</name>
<organism evidence="2 3">
    <name type="scientific">Streptomyces leeuwenhoekii</name>
    <dbReference type="NCBI Taxonomy" id="1437453"/>
    <lineage>
        <taxon>Bacteria</taxon>
        <taxon>Bacillati</taxon>
        <taxon>Actinomycetota</taxon>
        <taxon>Actinomycetes</taxon>
        <taxon>Kitasatosporales</taxon>
        <taxon>Streptomycetaceae</taxon>
        <taxon>Streptomyces</taxon>
    </lineage>
</organism>
<evidence type="ECO:0000313" key="2">
    <source>
        <dbReference type="EMBL" id="CQR65489.1"/>
    </source>
</evidence>
<dbReference type="KEGG" id="sle:sle_60330"/>
<feature type="signal peptide" evidence="1">
    <location>
        <begin position="1"/>
        <end position="20"/>
    </location>
</feature>
<sequence length="121" mass="13110">MKTRKIGAALTVALAALAYAGAPAAADGHVQRFDGSARVTFYSTGEKLKVCDGRKDGHSAVGRLYRSDTGKTYSVWRRAGVGCSTFNYSMPEGTDVKYRACLGNWNNKTYWGCSVRVDDEA</sequence>
<dbReference type="RefSeq" id="WP_029387303.1">
    <property type="nucleotide sequence ID" value="NZ_AZSD01000524.1"/>
</dbReference>
<gene>
    <name evidence="2" type="primary">sle_60330</name>
</gene>